<organism evidence="8 9">
    <name type="scientific">Massilia soli</name>
    <dbReference type="NCBI Taxonomy" id="2792854"/>
    <lineage>
        <taxon>Bacteria</taxon>
        <taxon>Pseudomonadati</taxon>
        <taxon>Pseudomonadota</taxon>
        <taxon>Betaproteobacteria</taxon>
        <taxon>Burkholderiales</taxon>
        <taxon>Oxalobacteraceae</taxon>
        <taxon>Telluria group</taxon>
        <taxon>Massilia</taxon>
    </lineage>
</organism>
<dbReference type="EMBL" id="JAFBIL020000002">
    <property type="protein sequence ID" value="MBZ2206828.1"/>
    <property type="molecule type" value="Genomic_DNA"/>
</dbReference>
<dbReference type="Pfam" id="PF16332">
    <property type="entry name" value="DUF4962"/>
    <property type="match status" value="1"/>
</dbReference>
<dbReference type="RefSeq" id="WP_223467150.1">
    <property type="nucleotide sequence ID" value="NZ_JAFBIL020000002.1"/>
</dbReference>
<evidence type="ECO:0000259" key="7">
    <source>
        <dbReference type="Pfam" id="PF16332"/>
    </source>
</evidence>
<dbReference type="PANTHER" id="PTHR39210:SF1">
    <property type="entry name" value="HEPARIN-SULFATE LYASE"/>
    <property type="match status" value="1"/>
</dbReference>
<protein>
    <submittedName>
        <fullName evidence="8">Heparinase II/III family protein</fullName>
    </submittedName>
</protein>
<evidence type="ECO:0000256" key="3">
    <source>
        <dbReference type="ARBA" id="ARBA00022764"/>
    </source>
</evidence>
<sequence length="748" mass="81829">MKHHSHRIVRAAAIAALLGASLTARADWAQSADPLVIQAAPRDYQIQPQNPPGFTWARHPAGPAQYEIEILAQGSATPIRAIVDRNWFLPTKALAQGNYTWRVRPATSNDWSAQRPFSITARSTVFEVPDNATLRARILAKPRPRSLPHTVTPFSTWNTAKKTDLEAYSSRLANEVKLQITALPLLSDNRWPLVITSPLTAAMAAQQTDIRQRINEASRQLEAAALVYRIKGDKMFLDEALRKGDQLAALNLKGPTSYVNQDQATRQIALSLIKAVDILAGNLDATRKARWLSTVTLRSNEIYANLAGDNGRLDQYPFDSHANTSLVFMVLISSLSLGDIPDAQKWFDFSFRAYANSPSPWSGPEGGYANGTAYAEYTAGYLVALWDPLSQATGVNFYAKPWTLGFLDFATQFTPPGSNKHSFGDGSEQKPDTRVFRAFASRLVSPRAAWYVKGLGGLEDSLSLLQAPYPLPVAHTSFLSPPSNSAYYPSIGWAAMHSDIGSSGRTSVYFKSSPYGSFNHSHGDQNAFLLSVAGQPLLTKAGWYDWYGSPYWKDWYHQSKSQNTITFDNGVGQLVDGYRETLQRNGRITGFAAQPTYDFAEGDAQLAYGPQLTQAKRQLWYLRNQNAVVIRDKLSSAVARKYEFNMHAPIAFVVEDAKNVKVAINGQSVCVRSLGGAAWEKRIGAAPKPGTVEDHGAFVQAGAATVLTEFLVVLDVGCKRPAMSVTTNGSGASATRTVTVGAQSITLN</sequence>
<feature type="signal peptide" evidence="5">
    <location>
        <begin position="1"/>
        <end position="26"/>
    </location>
</feature>
<evidence type="ECO:0000256" key="2">
    <source>
        <dbReference type="ARBA" id="ARBA00022729"/>
    </source>
</evidence>
<keyword evidence="9" id="KW-1185">Reference proteome</keyword>
<feature type="domain" description="Heparinase II/III-like C-terminal" evidence="6">
    <location>
        <begin position="481"/>
        <end position="664"/>
    </location>
</feature>
<dbReference type="Gene3D" id="2.60.40.10">
    <property type="entry name" value="Immunoglobulins"/>
    <property type="match status" value="1"/>
</dbReference>
<dbReference type="InterPro" id="IPR013783">
    <property type="entry name" value="Ig-like_fold"/>
</dbReference>
<comment type="caution">
    <text evidence="8">The sequence shown here is derived from an EMBL/GenBank/DDBJ whole genome shotgun (WGS) entry which is preliminary data.</text>
</comment>
<dbReference type="Proteomes" id="UP000809349">
    <property type="component" value="Unassembled WGS sequence"/>
</dbReference>
<evidence type="ECO:0000313" key="8">
    <source>
        <dbReference type="EMBL" id="MBZ2206828.1"/>
    </source>
</evidence>
<evidence type="ECO:0000256" key="1">
    <source>
        <dbReference type="ARBA" id="ARBA00004418"/>
    </source>
</evidence>
<dbReference type="InterPro" id="IPR008929">
    <property type="entry name" value="Chondroitin_lyas"/>
</dbReference>
<evidence type="ECO:0000259" key="6">
    <source>
        <dbReference type="Pfam" id="PF07940"/>
    </source>
</evidence>
<evidence type="ECO:0000256" key="5">
    <source>
        <dbReference type="SAM" id="SignalP"/>
    </source>
</evidence>
<keyword evidence="2 5" id="KW-0732">Signal</keyword>
<gene>
    <name evidence="8" type="ORF">I4X03_006110</name>
</gene>
<evidence type="ECO:0000256" key="4">
    <source>
        <dbReference type="ARBA" id="ARBA00023239"/>
    </source>
</evidence>
<dbReference type="SUPFAM" id="SSF48230">
    <property type="entry name" value="Chondroitin AC/alginate lyase"/>
    <property type="match status" value="1"/>
</dbReference>
<dbReference type="Gene3D" id="2.70.98.70">
    <property type="match status" value="1"/>
</dbReference>
<dbReference type="InterPro" id="IPR032518">
    <property type="entry name" value="HepII_N"/>
</dbReference>
<dbReference type="Gene3D" id="1.50.10.100">
    <property type="entry name" value="Chondroitin AC/alginate lyase"/>
    <property type="match status" value="1"/>
</dbReference>
<comment type="subcellular location">
    <subcellularLocation>
        <location evidence="1">Periplasm</location>
    </subcellularLocation>
</comment>
<dbReference type="Pfam" id="PF07940">
    <property type="entry name" value="Hepar_II_III_C"/>
    <property type="match status" value="1"/>
</dbReference>
<proteinExistence type="predicted"/>
<evidence type="ECO:0000313" key="9">
    <source>
        <dbReference type="Proteomes" id="UP000809349"/>
    </source>
</evidence>
<reference evidence="8 9" key="1">
    <citation type="submission" date="2021-08" db="EMBL/GenBank/DDBJ databases">
        <title>Massilia sp. R798.</title>
        <authorList>
            <person name="Baek J.H."/>
            <person name="Jung H.S."/>
            <person name="Kim K.R."/>
            <person name="Jeon C.O."/>
        </authorList>
    </citation>
    <scope>NUCLEOTIDE SEQUENCE [LARGE SCALE GENOMIC DNA]</scope>
    <source>
        <strain evidence="8 9">R798</strain>
    </source>
</reference>
<feature type="domain" description="Heparinase II N-terminal" evidence="7">
    <location>
        <begin position="87"/>
        <end position="453"/>
    </location>
</feature>
<name>A0ABS7SKV8_9BURK</name>
<dbReference type="PANTHER" id="PTHR39210">
    <property type="entry name" value="HEPARIN-SULFATE LYASE"/>
    <property type="match status" value="1"/>
</dbReference>
<feature type="chain" id="PRO_5046269202" evidence="5">
    <location>
        <begin position="27"/>
        <end position="748"/>
    </location>
</feature>
<keyword evidence="4" id="KW-0456">Lyase</keyword>
<accession>A0ABS7SKV8</accession>
<keyword evidence="3" id="KW-0574">Periplasm</keyword>
<dbReference type="InterPro" id="IPR012480">
    <property type="entry name" value="Hepar_II_III_C"/>
</dbReference>